<dbReference type="NCBIfam" id="TIGR01780">
    <property type="entry name" value="SSADH"/>
    <property type="match status" value="1"/>
</dbReference>
<evidence type="ECO:0000313" key="6">
    <source>
        <dbReference type="EMBL" id="PRD54574.1"/>
    </source>
</evidence>
<evidence type="ECO:0000256" key="3">
    <source>
        <dbReference type="PROSITE-ProRule" id="PRU10007"/>
    </source>
</evidence>
<dbReference type="CDD" id="cd07103">
    <property type="entry name" value="ALDH_F5_SSADH_GabD"/>
    <property type="match status" value="1"/>
</dbReference>
<gene>
    <name evidence="6" type="ORF">C5749_14100</name>
</gene>
<dbReference type="FunFam" id="3.40.605.10:FF:000026">
    <property type="entry name" value="Aldehyde dehydrogenase, putative"/>
    <property type="match status" value="1"/>
</dbReference>
<dbReference type="InterPro" id="IPR010102">
    <property type="entry name" value="Succ_semiAld_DH"/>
</dbReference>
<dbReference type="PANTHER" id="PTHR43353">
    <property type="entry name" value="SUCCINATE-SEMIALDEHYDE DEHYDROGENASE, MITOCHONDRIAL"/>
    <property type="match status" value="1"/>
</dbReference>
<dbReference type="PANTHER" id="PTHR43353:SF5">
    <property type="entry name" value="SUCCINATE-SEMIALDEHYDE DEHYDROGENASE, MITOCHONDRIAL"/>
    <property type="match status" value="1"/>
</dbReference>
<dbReference type="Pfam" id="PF00171">
    <property type="entry name" value="Aldedh"/>
    <property type="match status" value="1"/>
</dbReference>
<evidence type="ECO:0000256" key="1">
    <source>
        <dbReference type="ARBA" id="ARBA00009986"/>
    </source>
</evidence>
<dbReference type="InterPro" id="IPR016161">
    <property type="entry name" value="Ald_DH/histidinol_DH"/>
</dbReference>
<comment type="caution">
    <text evidence="6">The sequence shown here is derived from an EMBL/GenBank/DDBJ whole genome shotgun (WGS) entry which is preliminary data.</text>
</comment>
<accession>A0A2S9JN65</accession>
<dbReference type="GO" id="GO:0009450">
    <property type="term" value="P:gamma-aminobutyric acid catabolic process"/>
    <property type="evidence" value="ECO:0007669"/>
    <property type="project" value="InterPro"/>
</dbReference>
<dbReference type="PROSITE" id="PS00070">
    <property type="entry name" value="ALDEHYDE_DEHYDR_CYS"/>
    <property type="match status" value="1"/>
</dbReference>
<dbReference type="PROSITE" id="PS00687">
    <property type="entry name" value="ALDEHYDE_DEHYDR_GLU"/>
    <property type="match status" value="1"/>
</dbReference>
<dbReference type="OrthoDB" id="781568at2"/>
<dbReference type="SUPFAM" id="SSF53720">
    <property type="entry name" value="ALDH-like"/>
    <property type="match status" value="1"/>
</dbReference>
<dbReference type="InterPro" id="IPR050740">
    <property type="entry name" value="Aldehyde_DH_Superfamily"/>
</dbReference>
<dbReference type="InterPro" id="IPR029510">
    <property type="entry name" value="Ald_DH_CS_GLU"/>
</dbReference>
<evidence type="ECO:0000256" key="2">
    <source>
        <dbReference type="ARBA" id="ARBA00023002"/>
    </source>
</evidence>
<protein>
    <submittedName>
        <fullName evidence="6">Succinate-semialdehyde dehydrogenase (NADP(+))</fullName>
    </submittedName>
</protein>
<keyword evidence="7" id="KW-1185">Reference proteome</keyword>
<dbReference type="RefSeq" id="WP_105726785.1">
    <property type="nucleotide sequence ID" value="NZ_PVBS01000002.1"/>
</dbReference>
<comment type="similarity">
    <text evidence="1 4">Belongs to the aldehyde dehydrogenase family.</text>
</comment>
<proteinExistence type="inferred from homology"/>
<dbReference type="InterPro" id="IPR016160">
    <property type="entry name" value="Ald_DH_CS_CYS"/>
</dbReference>
<evidence type="ECO:0000259" key="5">
    <source>
        <dbReference type="Pfam" id="PF00171"/>
    </source>
</evidence>
<dbReference type="InterPro" id="IPR016163">
    <property type="entry name" value="Ald_DH_C"/>
</dbReference>
<keyword evidence="2 4" id="KW-0560">Oxidoreductase</keyword>
<evidence type="ECO:0000256" key="4">
    <source>
        <dbReference type="RuleBase" id="RU003345"/>
    </source>
</evidence>
<dbReference type="FunFam" id="3.40.309.10:FF:000004">
    <property type="entry name" value="Succinate-semialdehyde dehydrogenase I"/>
    <property type="match status" value="1"/>
</dbReference>
<dbReference type="Gene3D" id="3.40.309.10">
    <property type="entry name" value="Aldehyde Dehydrogenase, Chain A, domain 2"/>
    <property type="match status" value="1"/>
</dbReference>
<dbReference type="Gene3D" id="3.40.605.10">
    <property type="entry name" value="Aldehyde Dehydrogenase, Chain A, domain 1"/>
    <property type="match status" value="1"/>
</dbReference>
<dbReference type="InterPro" id="IPR016162">
    <property type="entry name" value="Ald_DH_N"/>
</dbReference>
<dbReference type="FunFam" id="3.40.605.10:FF:000005">
    <property type="entry name" value="Succinate-semialdehyde dehydrogenase I"/>
    <property type="match status" value="1"/>
</dbReference>
<name>A0A2S9JN65_9SPHI</name>
<dbReference type="Proteomes" id="UP000238642">
    <property type="component" value="Unassembled WGS sequence"/>
</dbReference>
<organism evidence="6 7">
    <name type="scientific">Sphingobacterium gobiense</name>
    <dbReference type="NCBI Taxonomy" id="1382456"/>
    <lineage>
        <taxon>Bacteria</taxon>
        <taxon>Pseudomonadati</taxon>
        <taxon>Bacteroidota</taxon>
        <taxon>Sphingobacteriia</taxon>
        <taxon>Sphingobacteriales</taxon>
        <taxon>Sphingobacteriaceae</taxon>
        <taxon>Sphingobacterium</taxon>
    </lineage>
</organism>
<reference evidence="6 7" key="1">
    <citation type="submission" date="2018-02" db="EMBL/GenBank/DDBJ databases">
        <title>The draft genome of Sphingobacterium gobiense H7.</title>
        <authorList>
            <person name="Li L."/>
            <person name="Liu L."/>
            <person name="Zhang X."/>
            <person name="Wang T."/>
            <person name="Liang L."/>
        </authorList>
    </citation>
    <scope>NUCLEOTIDE SEQUENCE [LARGE SCALE GENOMIC DNA]</scope>
    <source>
        <strain evidence="6 7">ACCC 05757</strain>
    </source>
</reference>
<dbReference type="EMBL" id="PVBS01000002">
    <property type="protein sequence ID" value="PRD54574.1"/>
    <property type="molecule type" value="Genomic_DNA"/>
</dbReference>
<sequence>METNELITGKAFVNGRWIVGTDSFEVVNPATDTVVENVADLTVSDVRYAVKVAHHAWISFKTMDVVQRASLLENWYRLILEHKQELAEIITVESGKSLTDSLGEVDYGASFVLWFAEESKRCYGETMPAPKMSNRILTIKQGIGVVAAITPWNFPLAMVTRKVAPAIAAGCTVILRPASQTPLTALALAILAEKAGCPAGVFNVVTGTDSSGIGYELSTNPLIRKLSFTGSTSVGKQLMKQAADHIKKVSLELGGNAPFIVFEDADIEAAVQGAIFAKFRNGGQTCVAVNRFLIQDAIFDEFSQRLMEAVATLVVGNGLDEGVQLGPLINKKGLDKVHKHVTDAVDKGARILQGGKAIGGLFYEATVLADVPVNALIAKEETFGPVASLFRFKTEEEAIQLANNTEFGLAAYFYSNDVHRCWRVAEALEAGMVGVNEGQISFAGAPFGGIKESGIGREGSRYGLDEYTELKYINFGVAKR</sequence>
<dbReference type="GO" id="GO:0004777">
    <property type="term" value="F:succinate-semialdehyde dehydrogenase (NAD+) activity"/>
    <property type="evidence" value="ECO:0007669"/>
    <property type="project" value="TreeGrafter"/>
</dbReference>
<dbReference type="InterPro" id="IPR015590">
    <property type="entry name" value="Aldehyde_DH_dom"/>
</dbReference>
<evidence type="ECO:0000313" key="7">
    <source>
        <dbReference type="Proteomes" id="UP000238642"/>
    </source>
</evidence>
<feature type="domain" description="Aldehyde dehydrogenase" evidence="5">
    <location>
        <begin position="22"/>
        <end position="473"/>
    </location>
</feature>
<dbReference type="AlphaFoldDB" id="A0A2S9JN65"/>
<feature type="active site" evidence="3">
    <location>
        <position position="252"/>
    </location>
</feature>